<dbReference type="GO" id="GO:0045892">
    <property type="term" value="P:negative regulation of DNA-templated transcription"/>
    <property type="evidence" value="ECO:0007669"/>
    <property type="project" value="TreeGrafter"/>
</dbReference>
<dbReference type="Gene3D" id="3.40.1410.10">
    <property type="entry name" value="Chorismate lyase-like"/>
    <property type="match status" value="1"/>
</dbReference>
<comment type="caution">
    <text evidence="5">The sequence shown here is derived from an EMBL/GenBank/DDBJ whole genome shotgun (WGS) entry which is preliminary data.</text>
</comment>
<evidence type="ECO:0000256" key="1">
    <source>
        <dbReference type="ARBA" id="ARBA00023015"/>
    </source>
</evidence>
<dbReference type="PANTHER" id="PTHR44846">
    <property type="entry name" value="MANNOSYL-D-GLYCERATE TRANSPORT/METABOLISM SYSTEM REPRESSOR MNGR-RELATED"/>
    <property type="match status" value="1"/>
</dbReference>
<feature type="domain" description="HTH gntR-type" evidence="4">
    <location>
        <begin position="23"/>
        <end position="93"/>
    </location>
</feature>
<evidence type="ECO:0000256" key="2">
    <source>
        <dbReference type="ARBA" id="ARBA00023125"/>
    </source>
</evidence>
<dbReference type="EMBL" id="RDBE01000006">
    <property type="protein sequence ID" value="RLV50015.1"/>
    <property type="molecule type" value="Genomic_DNA"/>
</dbReference>
<evidence type="ECO:0000256" key="3">
    <source>
        <dbReference type="ARBA" id="ARBA00023163"/>
    </source>
</evidence>
<dbReference type="SMART" id="SM00345">
    <property type="entry name" value="HTH_GNTR"/>
    <property type="match status" value="1"/>
</dbReference>
<dbReference type="InterPro" id="IPR000524">
    <property type="entry name" value="Tscrpt_reg_HTH_GntR"/>
</dbReference>
<organism evidence="5 6">
    <name type="scientific">Nocardioides mangrovicus</name>
    <dbReference type="NCBI Taxonomy" id="2478913"/>
    <lineage>
        <taxon>Bacteria</taxon>
        <taxon>Bacillati</taxon>
        <taxon>Actinomycetota</taxon>
        <taxon>Actinomycetes</taxon>
        <taxon>Propionibacteriales</taxon>
        <taxon>Nocardioidaceae</taxon>
        <taxon>Nocardioides</taxon>
    </lineage>
</organism>
<dbReference type="InterPro" id="IPR050679">
    <property type="entry name" value="Bact_HTH_transcr_reg"/>
</dbReference>
<keyword evidence="3" id="KW-0804">Transcription</keyword>
<keyword evidence="2" id="KW-0238">DNA-binding</keyword>
<sequence>MAAHEGSDPVLSRAVDLTAASAQPAHVRIAAWLEALIADGVVVPGDRLPSEIEMAARLGVSRMTLRQALAGVATKGLIERRRGRFGGNFVSRPRYDFDLTGLPGFTEQMRRAHVEAGARVVSARTRTPSAEVRQALRLRRGARVHEVVRVRSANGQPIALEETFLPAALFSGILNADLTGSLYAVMESRYRRPPVSADEVVEPVNAGETRAELLGVEPTTALLLLTRTAYDVAGTPVEYSHDVFRPDRTRITLHARVDAAPVALVQPTRSV</sequence>
<dbReference type="GO" id="GO:0003677">
    <property type="term" value="F:DNA binding"/>
    <property type="evidence" value="ECO:0007669"/>
    <property type="project" value="UniProtKB-KW"/>
</dbReference>
<dbReference type="PRINTS" id="PR00035">
    <property type="entry name" value="HTHGNTR"/>
</dbReference>
<dbReference type="CDD" id="cd07377">
    <property type="entry name" value="WHTH_GntR"/>
    <property type="match status" value="1"/>
</dbReference>
<keyword evidence="1" id="KW-0805">Transcription regulation</keyword>
<dbReference type="InterPro" id="IPR036390">
    <property type="entry name" value="WH_DNA-bd_sf"/>
</dbReference>
<dbReference type="RefSeq" id="WP_121805779.1">
    <property type="nucleotide sequence ID" value="NZ_RDBE01000006.1"/>
</dbReference>
<gene>
    <name evidence="5" type="ORF">D9V37_09105</name>
</gene>
<dbReference type="SUPFAM" id="SSF64288">
    <property type="entry name" value="Chorismate lyase-like"/>
    <property type="match status" value="1"/>
</dbReference>
<dbReference type="Gene3D" id="1.10.10.10">
    <property type="entry name" value="Winged helix-like DNA-binding domain superfamily/Winged helix DNA-binding domain"/>
    <property type="match status" value="1"/>
</dbReference>
<proteinExistence type="predicted"/>
<dbReference type="AlphaFoldDB" id="A0A3L8P413"/>
<dbReference type="SUPFAM" id="SSF46785">
    <property type="entry name" value="Winged helix' DNA-binding domain"/>
    <property type="match status" value="1"/>
</dbReference>
<dbReference type="PANTHER" id="PTHR44846:SF1">
    <property type="entry name" value="MANNOSYL-D-GLYCERATE TRANSPORT_METABOLISM SYSTEM REPRESSOR MNGR-RELATED"/>
    <property type="match status" value="1"/>
</dbReference>
<protein>
    <submittedName>
        <fullName evidence="5">GntR family transcriptional regulator</fullName>
    </submittedName>
</protein>
<keyword evidence="6" id="KW-1185">Reference proteome</keyword>
<dbReference type="OrthoDB" id="155424at2"/>
<dbReference type="InterPro" id="IPR028978">
    <property type="entry name" value="Chorismate_lyase_/UTRA_dom_sf"/>
</dbReference>
<evidence type="ECO:0000313" key="6">
    <source>
        <dbReference type="Proteomes" id="UP000281708"/>
    </source>
</evidence>
<name>A0A3L8P413_9ACTN</name>
<dbReference type="GO" id="GO:0003700">
    <property type="term" value="F:DNA-binding transcription factor activity"/>
    <property type="evidence" value="ECO:0007669"/>
    <property type="project" value="InterPro"/>
</dbReference>
<dbReference type="InterPro" id="IPR036388">
    <property type="entry name" value="WH-like_DNA-bd_sf"/>
</dbReference>
<reference evidence="5 6" key="1">
    <citation type="submission" date="2018-10" db="EMBL/GenBank/DDBJ databases">
        <title>Marmoricola sp. 4Q3S-7 whole genome shotgun sequence.</title>
        <authorList>
            <person name="Li F."/>
        </authorList>
    </citation>
    <scope>NUCLEOTIDE SEQUENCE [LARGE SCALE GENOMIC DNA]</scope>
    <source>
        <strain evidence="5 6">4Q3S-7</strain>
    </source>
</reference>
<dbReference type="Pfam" id="PF07702">
    <property type="entry name" value="UTRA"/>
    <property type="match status" value="1"/>
</dbReference>
<dbReference type="InterPro" id="IPR011663">
    <property type="entry name" value="UTRA"/>
</dbReference>
<dbReference type="SMART" id="SM00866">
    <property type="entry name" value="UTRA"/>
    <property type="match status" value="1"/>
</dbReference>
<evidence type="ECO:0000259" key="4">
    <source>
        <dbReference type="PROSITE" id="PS50949"/>
    </source>
</evidence>
<dbReference type="Proteomes" id="UP000281708">
    <property type="component" value="Unassembled WGS sequence"/>
</dbReference>
<accession>A0A3L8P413</accession>
<dbReference type="PROSITE" id="PS50949">
    <property type="entry name" value="HTH_GNTR"/>
    <property type="match status" value="1"/>
</dbReference>
<evidence type="ECO:0000313" key="5">
    <source>
        <dbReference type="EMBL" id="RLV50015.1"/>
    </source>
</evidence>
<dbReference type="Pfam" id="PF00392">
    <property type="entry name" value="GntR"/>
    <property type="match status" value="1"/>
</dbReference>